<name>A0A4W3IAU8_CALMI</name>
<feature type="domain" description="CDCP1 third and sixth CUB" evidence="3">
    <location>
        <begin position="400"/>
        <end position="511"/>
    </location>
</feature>
<evidence type="ECO:0000313" key="5">
    <source>
        <dbReference type="Ensembl" id="ENSCMIP00000024108.1"/>
    </source>
</evidence>
<dbReference type="AlphaFoldDB" id="A0A4W3IAU8"/>
<keyword evidence="2" id="KW-0812">Transmembrane</keyword>
<evidence type="ECO:0000313" key="6">
    <source>
        <dbReference type="Proteomes" id="UP000314986"/>
    </source>
</evidence>
<reference evidence="5" key="5">
    <citation type="submission" date="2025-09" db="UniProtKB">
        <authorList>
            <consortium name="Ensembl"/>
        </authorList>
    </citation>
    <scope>IDENTIFICATION</scope>
</reference>
<reference evidence="6" key="2">
    <citation type="journal article" date="2007" name="PLoS Biol.">
        <title>Survey sequencing and comparative analysis of the elephant shark (Callorhinchus milii) genome.</title>
        <authorList>
            <person name="Venkatesh B."/>
            <person name="Kirkness E.F."/>
            <person name="Loh Y.H."/>
            <person name="Halpern A.L."/>
            <person name="Lee A.P."/>
            <person name="Johnson J."/>
            <person name="Dandona N."/>
            <person name="Viswanathan L.D."/>
            <person name="Tay A."/>
            <person name="Venter J.C."/>
            <person name="Strausberg R.L."/>
            <person name="Brenner S."/>
        </authorList>
    </citation>
    <scope>NUCLEOTIDE SEQUENCE [LARGE SCALE GENOMIC DNA]</scope>
</reference>
<evidence type="ECO:0000259" key="3">
    <source>
        <dbReference type="Pfam" id="PF23665"/>
    </source>
</evidence>
<protein>
    <recommendedName>
        <fullName evidence="7">CUB domain-containing protein 1</fullName>
    </recommendedName>
</protein>
<organism evidence="5 6">
    <name type="scientific">Callorhinchus milii</name>
    <name type="common">Ghost shark</name>
    <dbReference type="NCBI Taxonomy" id="7868"/>
    <lineage>
        <taxon>Eukaryota</taxon>
        <taxon>Metazoa</taxon>
        <taxon>Chordata</taxon>
        <taxon>Craniata</taxon>
        <taxon>Vertebrata</taxon>
        <taxon>Chondrichthyes</taxon>
        <taxon>Holocephali</taxon>
        <taxon>Chimaeriformes</taxon>
        <taxon>Callorhinchidae</taxon>
        <taxon>Callorhinchus</taxon>
    </lineage>
</organism>
<reference evidence="6" key="1">
    <citation type="journal article" date="2006" name="Science">
        <title>Ancient noncoding elements conserved in the human genome.</title>
        <authorList>
            <person name="Venkatesh B."/>
            <person name="Kirkness E.F."/>
            <person name="Loh Y.H."/>
            <person name="Halpern A.L."/>
            <person name="Lee A.P."/>
            <person name="Johnson J."/>
            <person name="Dandona N."/>
            <person name="Viswanathan L.D."/>
            <person name="Tay A."/>
            <person name="Venter J.C."/>
            <person name="Strausberg R.L."/>
            <person name="Brenner S."/>
        </authorList>
    </citation>
    <scope>NUCLEOTIDE SEQUENCE [LARGE SCALE GENOMIC DNA]</scope>
</reference>
<evidence type="ECO:0000256" key="2">
    <source>
        <dbReference type="SAM" id="Phobius"/>
    </source>
</evidence>
<dbReference type="Ensembl" id="ENSCMIT00000024511.1">
    <property type="protein sequence ID" value="ENSCMIP00000024108.1"/>
    <property type="gene ID" value="ENSCMIG00000010688.1"/>
</dbReference>
<accession>A0A4W3IAU8</accession>
<keyword evidence="2" id="KW-0472">Membrane</keyword>
<dbReference type="InterPro" id="IPR038811">
    <property type="entry name" value="CDCP1"/>
</dbReference>
<feature type="region of interest" description="Disordered" evidence="1">
    <location>
        <begin position="619"/>
        <end position="644"/>
    </location>
</feature>
<dbReference type="InterPro" id="IPR056266">
    <property type="entry name" value="CDCP1_CUB_3rd_6th"/>
</dbReference>
<dbReference type="PANTHER" id="PTHR14477">
    <property type="entry name" value="CUB DOMAIN-CONTAINING PROTEIN 1"/>
    <property type="match status" value="1"/>
</dbReference>
<feature type="domain" description="CDCP1 second and fifth CUB" evidence="4">
    <location>
        <begin position="302"/>
        <end position="385"/>
    </location>
</feature>
<dbReference type="OMA" id="IACETGR"/>
<dbReference type="InterPro" id="IPR056269">
    <property type="entry name" value="CUB_CDCP1_2nd_5th"/>
</dbReference>
<keyword evidence="6" id="KW-1185">Reference proteome</keyword>
<evidence type="ECO:0008006" key="7">
    <source>
        <dbReference type="Google" id="ProtNLM"/>
    </source>
</evidence>
<evidence type="ECO:0000256" key="1">
    <source>
        <dbReference type="SAM" id="MobiDB-lite"/>
    </source>
</evidence>
<dbReference type="PANTHER" id="PTHR14477:SF1">
    <property type="entry name" value="CUB DOMAIN-CONTAINING PROTEIN 1"/>
    <property type="match status" value="1"/>
</dbReference>
<feature type="transmembrane region" description="Helical" evidence="2">
    <location>
        <begin position="521"/>
        <end position="545"/>
    </location>
</feature>
<dbReference type="GeneTree" id="ENSGT00390000010209"/>
<feature type="domain" description="CDCP1 second and fifth CUB" evidence="4">
    <location>
        <begin position="33"/>
        <end position="114"/>
    </location>
</feature>
<evidence type="ECO:0000259" key="4">
    <source>
        <dbReference type="Pfam" id="PF23668"/>
    </source>
</evidence>
<proteinExistence type="predicted"/>
<dbReference type="InterPro" id="IPR035914">
    <property type="entry name" value="Sperma_CUB_dom_sf"/>
</dbReference>
<dbReference type="SUPFAM" id="SSF49854">
    <property type="entry name" value="Spermadhesin, CUB domain"/>
    <property type="match status" value="1"/>
</dbReference>
<keyword evidence="2" id="KW-1133">Transmembrane helix</keyword>
<feature type="domain" description="CDCP1 third and sixth CUB" evidence="3">
    <location>
        <begin position="132"/>
        <end position="193"/>
    </location>
</feature>
<reference evidence="5" key="4">
    <citation type="submission" date="2025-08" db="UniProtKB">
        <authorList>
            <consortium name="Ensembl"/>
        </authorList>
    </citation>
    <scope>IDENTIFICATION</scope>
</reference>
<reference evidence="6" key="3">
    <citation type="journal article" date="2014" name="Nature">
        <title>Elephant shark genome provides unique insights into gnathostome evolution.</title>
        <authorList>
            <consortium name="International Elephant Shark Genome Sequencing Consortium"/>
            <person name="Venkatesh B."/>
            <person name="Lee A.P."/>
            <person name="Ravi V."/>
            <person name="Maurya A.K."/>
            <person name="Lian M.M."/>
            <person name="Swann J.B."/>
            <person name="Ohta Y."/>
            <person name="Flajnik M.F."/>
            <person name="Sutoh Y."/>
            <person name="Kasahara M."/>
            <person name="Hoon S."/>
            <person name="Gangu V."/>
            <person name="Roy S.W."/>
            <person name="Irimia M."/>
            <person name="Korzh V."/>
            <person name="Kondrychyn I."/>
            <person name="Lim Z.W."/>
            <person name="Tay B.H."/>
            <person name="Tohari S."/>
            <person name="Kong K.W."/>
            <person name="Ho S."/>
            <person name="Lorente-Galdos B."/>
            <person name="Quilez J."/>
            <person name="Marques-Bonet T."/>
            <person name="Raney B.J."/>
            <person name="Ingham P.W."/>
            <person name="Tay A."/>
            <person name="Hillier L.W."/>
            <person name="Minx P."/>
            <person name="Boehm T."/>
            <person name="Wilson R.K."/>
            <person name="Brenner S."/>
            <person name="Warren W.C."/>
        </authorList>
    </citation>
    <scope>NUCLEOTIDE SEQUENCE [LARGE SCALE GENOMIC DNA]</scope>
</reference>
<dbReference type="Pfam" id="PF23668">
    <property type="entry name" value="CUB_CDCP1_2"/>
    <property type="match status" value="2"/>
</dbReference>
<sequence>LPKPPPGAPATGTGLLLALAPFEGNDSLEGYQLLPPELPKLNRTYTWDINVPINVGVEMSFPRGGLTQVNSDVCLDSVTYTIKGFVRLRDVHIGNFCRNGTISKVKIQGKTLLTNPHKWSLCSLSIAELCIVEAVLLKPGSPVYFMTPNWPQGFPDDELMSWKFTFPDDFKANVTLENYTYPQCVKRTVDVYFGPPVMGKMKKLWKNAVVSVQNCEVDKTKNEVLTLRFKAELLSNRYEFDMENVSVTFKQKSDIGSEERVVFNLLLISSFSHEACTELEMCQVKNMSLSLPSALANLPVDQQIFKWVLNAPHGTTIELVSNRLKLKQSLPGRTCTTNVMYHISTFCKDHSNSIVGTFCPSGAIEKIQMIDSVELEVRTSSGWKIGDLDISLSFVPAITENYIFYVVSDDSPVYLLTPNGELGMPHQGTASWNIVVPADHKAELTFVSSSMPECEIGHTSVTIIEQMEHTDTSTWRETDTLPTNPVNLLGTFWVNVSNCVPERGRHSFLLIFNTLADITQIIIIVAAVIGGLALLTIIFVVVCCVKRRKRRQHQTPVGIYNPGVNANVPGRRWKFGKGRKDNDSHIYAVIDENQIYGPRFNTLRMDSIPEVDVYQPFTGPMGDIAPTPPARRSRPGPEDSVGTVPMVDNALYRASIQKSELGKSNGEMVTFLGESPKDSSL</sequence>
<dbReference type="Pfam" id="PF23665">
    <property type="entry name" value="CDCP1_CUB_6"/>
    <property type="match status" value="2"/>
</dbReference>
<dbReference type="Proteomes" id="UP000314986">
    <property type="component" value="Unassembled WGS sequence"/>
</dbReference>